<feature type="compositionally biased region" description="Polar residues" evidence="5">
    <location>
        <begin position="224"/>
        <end position="236"/>
    </location>
</feature>
<feature type="compositionally biased region" description="Polar residues" evidence="5">
    <location>
        <begin position="514"/>
        <end position="529"/>
    </location>
</feature>
<evidence type="ECO:0000256" key="1">
    <source>
        <dbReference type="ARBA" id="ARBA00022860"/>
    </source>
</evidence>
<dbReference type="InterPro" id="IPR027417">
    <property type="entry name" value="P-loop_NTPase"/>
</dbReference>
<feature type="compositionally biased region" description="Gly residues" evidence="5">
    <location>
        <begin position="1"/>
        <end position="10"/>
    </location>
</feature>
<keyword evidence="8" id="KW-1185">Reference proteome</keyword>
<dbReference type="Proteomes" id="UP001457282">
    <property type="component" value="Unassembled WGS sequence"/>
</dbReference>
<evidence type="ECO:0000313" key="7">
    <source>
        <dbReference type="EMBL" id="KAK9914574.1"/>
    </source>
</evidence>
<feature type="region of interest" description="Disordered" evidence="5">
    <location>
        <begin position="221"/>
        <end position="264"/>
    </location>
</feature>
<keyword evidence="1" id="KW-0112">Calmodulin-binding</keyword>
<comment type="similarity">
    <text evidence="2">Belongs to the IQD family.</text>
</comment>
<evidence type="ECO:0000259" key="6">
    <source>
        <dbReference type="Pfam" id="PF13178"/>
    </source>
</evidence>
<protein>
    <recommendedName>
        <fullName evidence="6">DUF4005 domain-containing protein</fullName>
    </recommendedName>
</protein>
<evidence type="ECO:0000256" key="4">
    <source>
        <dbReference type="ARBA" id="ARBA00045534"/>
    </source>
</evidence>
<comment type="function">
    <text evidence="4">May be involved in cooperative interactions with calmodulins or calmodulin-like proteins. Recruits calmodulin proteins to microtubules, thus being a potential scaffold in cellular signaling and trafficking. May associate with nucleic acids and regulate gene expression at the transcriptional or post-transcriptional level.</text>
</comment>
<dbReference type="InterPro" id="IPR025064">
    <property type="entry name" value="DUF4005"/>
</dbReference>
<organism evidence="7 8">
    <name type="scientific">Rubus argutus</name>
    <name type="common">Southern blackberry</name>
    <dbReference type="NCBI Taxonomy" id="59490"/>
    <lineage>
        <taxon>Eukaryota</taxon>
        <taxon>Viridiplantae</taxon>
        <taxon>Streptophyta</taxon>
        <taxon>Embryophyta</taxon>
        <taxon>Tracheophyta</taxon>
        <taxon>Spermatophyta</taxon>
        <taxon>Magnoliopsida</taxon>
        <taxon>eudicotyledons</taxon>
        <taxon>Gunneridae</taxon>
        <taxon>Pentapetalae</taxon>
        <taxon>rosids</taxon>
        <taxon>fabids</taxon>
        <taxon>Rosales</taxon>
        <taxon>Rosaceae</taxon>
        <taxon>Rosoideae</taxon>
        <taxon>Rosoideae incertae sedis</taxon>
        <taxon>Rubus</taxon>
    </lineage>
</organism>
<feature type="region of interest" description="Disordered" evidence="5">
    <location>
        <begin position="513"/>
        <end position="538"/>
    </location>
</feature>
<feature type="compositionally biased region" description="Basic and acidic residues" evidence="5">
    <location>
        <begin position="23"/>
        <end position="36"/>
    </location>
</feature>
<evidence type="ECO:0000313" key="8">
    <source>
        <dbReference type="Proteomes" id="UP001457282"/>
    </source>
</evidence>
<comment type="caution">
    <text evidence="7">The sequence shown here is derived from an EMBL/GenBank/DDBJ whole genome shotgun (WGS) entry which is preliminary data.</text>
</comment>
<comment type="subunit">
    <text evidence="3">Binds to multiple calmodulin (CaM) in the presence of Ca(2+) and CaM-like proteins.</text>
</comment>
<dbReference type="InterPro" id="IPR000048">
    <property type="entry name" value="IQ_motif_EF-hand-BS"/>
</dbReference>
<dbReference type="SUPFAM" id="SSF52540">
    <property type="entry name" value="P-loop containing nucleoside triphosphate hydrolases"/>
    <property type="match status" value="1"/>
</dbReference>
<dbReference type="AlphaFoldDB" id="A0AAW1W231"/>
<feature type="compositionally biased region" description="Basic and acidic residues" evidence="5">
    <location>
        <begin position="237"/>
        <end position="252"/>
    </location>
</feature>
<dbReference type="CDD" id="cd23767">
    <property type="entry name" value="IQCD"/>
    <property type="match status" value="1"/>
</dbReference>
<proteinExistence type="inferred from homology"/>
<evidence type="ECO:0000256" key="2">
    <source>
        <dbReference type="ARBA" id="ARBA00024341"/>
    </source>
</evidence>
<sequence length="538" mass="60938">MGKTGGGGGSWLTAVKRAFRSPNKNEKSNTRRREELQEHEEEEKKRGKRRWIFRKPVNQETTVIHVQHSEEKTLTASCKNNATQTMASAEPVCHDHEVVADGVAEEQRHALVMAVATTAAAQAAVATVQAAVEVVRLRTNSSSNIYRPRPSIFVRDYAAIAIQTAFRGYLARRALRALKALVKLQALVRGHNVRKRAKMTLQCMQALVRVQARVLDQRTKRLSHQGSLDSTFTTDHPNSHFSDRKPISREEESSTLDDDEEEEEWVHWNDVQPKTLEHIQAMLQRAKKAASLASNRERTSLTYAFSNTNQEELEEKFNLLDGWTRRKQWENGRASCDQRTDPIVKTVEMDTSRPYSYHSTTHLKIPEYHHHQCHHYQQQQRTHQYSYPLASPQSPTTPFAPLTRNPQVHSASPRCYIRETGHGIGMGESEVPNYMAATASAKARIRSQSAPRHRPATQDREKQCSARKRLSFPVPAEAFGASAVGNGTPEFELKSSNYKGISGGQAIRMEHNSRNVSHCLTDSETSPTSRGELRRWLR</sequence>
<dbReference type="PANTHER" id="PTHR32295:SF121">
    <property type="entry name" value="DUF4005 DOMAIN-CONTAINING PROTEIN"/>
    <property type="match status" value="1"/>
</dbReference>
<dbReference type="GO" id="GO:0005516">
    <property type="term" value="F:calmodulin binding"/>
    <property type="evidence" value="ECO:0007669"/>
    <property type="project" value="UniProtKB-KW"/>
</dbReference>
<dbReference type="PROSITE" id="PS50096">
    <property type="entry name" value="IQ"/>
    <property type="match status" value="2"/>
</dbReference>
<evidence type="ECO:0000256" key="3">
    <source>
        <dbReference type="ARBA" id="ARBA00024378"/>
    </source>
</evidence>
<dbReference type="Pfam" id="PF00612">
    <property type="entry name" value="IQ"/>
    <property type="match status" value="2"/>
</dbReference>
<feature type="compositionally biased region" description="Acidic residues" evidence="5">
    <location>
        <begin position="253"/>
        <end position="264"/>
    </location>
</feature>
<feature type="domain" description="DUF4005" evidence="6">
    <location>
        <begin position="388"/>
        <end position="485"/>
    </location>
</feature>
<feature type="region of interest" description="Disordered" evidence="5">
    <location>
        <begin position="444"/>
        <end position="466"/>
    </location>
</feature>
<evidence type="ECO:0000256" key="5">
    <source>
        <dbReference type="SAM" id="MobiDB-lite"/>
    </source>
</evidence>
<accession>A0AAW1W231</accession>
<dbReference type="Gene3D" id="1.20.5.190">
    <property type="match status" value="1"/>
</dbReference>
<feature type="region of interest" description="Disordered" evidence="5">
    <location>
        <begin position="1"/>
        <end position="47"/>
    </location>
</feature>
<dbReference type="PANTHER" id="PTHR32295">
    <property type="entry name" value="IQ-DOMAIN 5-RELATED"/>
    <property type="match status" value="1"/>
</dbReference>
<name>A0AAW1W231_RUBAR</name>
<dbReference type="EMBL" id="JBEDUW010000007">
    <property type="protein sequence ID" value="KAK9914574.1"/>
    <property type="molecule type" value="Genomic_DNA"/>
</dbReference>
<gene>
    <name evidence="7" type="ORF">M0R45_038346</name>
</gene>
<dbReference type="SMART" id="SM00015">
    <property type="entry name" value="IQ"/>
    <property type="match status" value="2"/>
</dbReference>
<dbReference type="Pfam" id="PF13178">
    <property type="entry name" value="DUF4005"/>
    <property type="match status" value="1"/>
</dbReference>
<reference evidence="7 8" key="1">
    <citation type="journal article" date="2023" name="G3 (Bethesda)">
        <title>A chromosome-length genome assembly and annotation of blackberry (Rubus argutus, cv. 'Hillquist').</title>
        <authorList>
            <person name="Bruna T."/>
            <person name="Aryal R."/>
            <person name="Dudchenko O."/>
            <person name="Sargent D.J."/>
            <person name="Mead D."/>
            <person name="Buti M."/>
            <person name="Cavallini A."/>
            <person name="Hytonen T."/>
            <person name="Andres J."/>
            <person name="Pham M."/>
            <person name="Weisz D."/>
            <person name="Mascagni F."/>
            <person name="Usai G."/>
            <person name="Natali L."/>
            <person name="Bassil N."/>
            <person name="Fernandez G.E."/>
            <person name="Lomsadze A."/>
            <person name="Armour M."/>
            <person name="Olukolu B."/>
            <person name="Poorten T."/>
            <person name="Britton C."/>
            <person name="Davik J."/>
            <person name="Ashrafi H."/>
            <person name="Aiden E.L."/>
            <person name="Borodovsky M."/>
            <person name="Worthington M."/>
        </authorList>
    </citation>
    <scope>NUCLEOTIDE SEQUENCE [LARGE SCALE GENOMIC DNA]</scope>
    <source>
        <strain evidence="7">PI 553951</strain>
    </source>
</reference>